<evidence type="ECO:0000256" key="1">
    <source>
        <dbReference type="SAM" id="SignalP"/>
    </source>
</evidence>
<proteinExistence type="predicted"/>
<keyword evidence="3" id="KW-1185">Reference proteome</keyword>
<protein>
    <submittedName>
        <fullName evidence="2">Uncharacterized protein</fullName>
    </submittedName>
</protein>
<sequence>MKKHFFALFVLLEEISALCKICYGLQLISKQLAALRKDKANLIEIAKRKGRIEPKIYIKDIFLVSGEDDDEHSQASTFSLDTFADMDPEEVELVMTYTKYSRNKARV</sequence>
<evidence type="ECO:0000313" key="3">
    <source>
        <dbReference type="Proteomes" id="UP001054902"/>
    </source>
</evidence>
<gene>
    <name evidence="2" type="ORF">CTEN210_18214</name>
</gene>
<reference evidence="2 3" key="1">
    <citation type="journal article" date="2021" name="Sci. Rep.">
        <title>The genome of the diatom Chaetoceros tenuissimus carries an ancient integrated fragment of an extant virus.</title>
        <authorList>
            <person name="Hongo Y."/>
            <person name="Kimura K."/>
            <person name="Takaki Y."/>
            <person name="Yoshida Y."/>
            <person name="Baba S."/>
            <person name="Kobayashi G."/>
            <person name="Nagasaki K."/>
            <person name="Hano T."/>
            <person name="Tomaru Y."/>
        </authorList>
    </citation>
    <scope>NUCLEOTIDE SEQUENCE [LARGE SCALE GENOMIC DNA]</scope>
    <source>
        <strain evidence="2 3">NIES-3715</strain>
    </source>
</reference>
<dbReference type="AlphaFoldDB" id="A0AAD3DC87"/>
<keyword evidence="1" id="KW-0732">Signal</keyword>
<accession>A0AAD3DC87</accession>
<organism evidence="2 3">
    <name type="scientific">Chaetoceros tenuissimus</name>
    <dbReference type="NCBI Taxonomy" id="426638"/>
    <lineage>
        <taxon>Eukaryota</taxon>
        <taxon>Sar</taxon>
        <taxon>Stramenopiles</taxon>
        <taxon>Ochrophyta</taxon>
        <taxon>Bacillariophyta</taxon>
        <taxon>Coscinodiscophyceae</taxon>
        <taxon>Chaetocerotophycidae</taxon>
        <taxon>Chaetocerotales</taxon>
        <taxon>Chaetocerotaceae</taxon>
        <taxon>Chaetoceros</taxon>
    </lineage>
</organism>
<evidence type="ECO:0000313" key="2">
    <source>
        <dbReference type="EMBL" id="GFH61738.1"/>
    </source>
</evidence>
<dbReference type="EMBL" id="BLLK01000075">
    <property type="protein sequence ID" value="GFH61738.1"/>
    <property type="molecule type" value="Genomic_DNA"/>
</dbReference>
<dbReference type="Proteomes" id="UP001054902">
    <property type="component" value="Unassembled WGS sequence"/>
</dbReference>
<comment type="caution">
    <text evidence="2">The sequence shown here is derived from an EMBL/GenBank/DDBJ whole genome shotgun (WGS) entry which is preliminary data.</text>
</comment>
<feature type="signal peptide" evidence="1">
    <location>
        <begin position="1"/>
        <end position="17"/>
    </location>
</feature>
<feature type="chain" id="PRO_5042250446" evidence="1">
    <location>
        <begin position="18"/>
        <end position="107"/>
    </location>
</feature>
<name>A0AAD3DC87_9STRA</name>